<keyword evidence="5 7" id="KW-1133">Transmembrane helix</keyword>
<dbReference type="OrthoDB" id="9805703at2"/>
<dbReference type="NCBIfam" id="TIGR00698">
    <property type="entry name" value="YeiH family putative sulfate export transporter"/>
    <property type="match status" value="1"/>
</dbReference>
<evidence type="ECO:0000256" key="1">
    <source>
        <dbReference type="ARBA" id="ARBA00004651"/>
    </source>
</evidence>
<proteinExistence type="inferred from homology"/>
<dbReference type="PANTHER" id="PTHR30106">
    <property type="entry name" value="INNER MEMBRANE PROTEIN YEIH-RELATED"/>
    <property type="match status" value="1"/>
</dbReference>
<dbReference type="InterPro" id="IPR018383">
    <property type="entry name" value="UPF0324_pro"/>
</dbReference>
<comment type="caution">
    <text evidence="8">The sequence shown here is derived from an EMBL/GenBank/DDBJ whole genome shotgun (WGS) entry which is preliminary data.</text>
</comment>
<gene>
    <name evidence="8" type="ORF">DES41_107107</name>
</gene>
<evidence type="ECO:0000256" key="3">
    <source>
        <dbReference type="ARBA" id="ARBA00022475"/>
    </source>
</evidence>
<feature type="transmembrane region" description="Helical" evidence="7">
    <location>
        <begin position="278"/>
        <end position="299"/>
    </location>
</feature>
<dbReference type="GO" id="GO:0005886">
    <property type="term" value="C:plasma membrane"/>
    <property type="evidence" value="ECO:0007669"/>
    <property type="project" value="UniProtKB-SubCell"/>
</dbReference>
<accession>A0A368XN38</accession>
<feature type="transmembrane region" description="Helical" evidence="7">
    <location>
        <begin position="336"/>
        <end position="356"/>
    </location>
</feature>
<sequence>MSSTPAGASALGSANAPTRLFAGVLLSAALAAAAMSVSQAKWMQSHGFSALTLAIVFGMLVGNFMPGAWHGSVGAGINFSKQRLLRLGIILYGFRLTLQDVGHVGLAGVLIDAAVLVSTFLLACYAGARWFGLDPKTSMLIGVGSSVCGAAAVIGAEAVVKARAEQVAVAIATVVVFGTIAIFMYPLLYTLNADLHLIPGGMLGFGIYTGSTVHEVAQVVAIGKTIGAEAADTAVISKMVRVMMLAPFLMCIAAWLARQQRQGAATAGRQKLASIIPWFAVGFVLVVLFNSFGMVPTSASKAIETFDTIVLAMAMAALGVSTRVSALRQAGLKPLLLALVLFIWLVIGGGLINRLVMTSLA</sequence>
<feature type="transmembrane region" description="Helical" evidence="7">
    <location>
        <begin position="50"/>
        <end position="69"/>
    </location>
</feature>
<evidence type="ECO:0000256" key="5">
    <source>
        <dbReference type="ARBA" id="ARBA00022989"/>
    </source>
</evidence>
<evidence type="ECO:0000256" key="4">
    <source>
        <dbReference type="ARBA" id="ARBA00022692"/>
    </source>
</evidence>
<feature type="transmembrane region" description="Helical" evidence="7">
    <location>
        <begin position="20"/>
        <end position="38"/>
    </location>
</feature>
<feature type="transmembrane region" description="Helical" evidence="7">
    <location>
        <begin position="140"/>
        <end position="160"/>
    </location>
</feature>
<dbReference type="InterPro" id="IPR004630">
    <property type="entry name" value="UPF0324_YeiH-like"/>
</dbReference>
<name>A0A368XN38_9BURK</name>
<evidence type="ECO:0000256" key="6">
    <source>
        <dbReference type="ARBA" id="ARBA00023136"/>
    </source>
</evidence>
<evidence type="ECO:0000256" key="2">
    <source>
        <dbReference type="ARBA" id="ARBA00007977"/>
    </source>
</evidence>
<dbReference type="PANTHER" id="PTHR30106:SF2">
    <property type="entry name" value="UPF0324 INNER MEMBRANE PROTEIN YEIH"/>
    <property type="match status" value="1"/>
</dbReference>
<comment type="similarity">
    <text evidence="2">Belongs to the UPF0324 family.</text>
</comment>
<dbReference type="AlphaFoldDB" id="A0A368XN38"/>
<dbReference type="EMBL" id="QPJK01000007">
    <property type="protein sequence ID" value="RCW68586.1"/>
    <property type="molecule type" value="Genomic_DNA"/>
</dbReference>
<keyword evidence="9" id="KW-1185">Reference proteome</keyword>
<organism evidence="8 9">
    <name type="scientific">Pseudorhodoferax soli</name>
    <dbReference type="NCBI Taxonomy" id="545864"/>
    <lineage>
        <taxon>Bacteria</taxon>
        <taxon>Pseudomonadati</taxon>
        <taxon>Pseudomonadota</taxon>
        <taxon>Betaproteobacteria</taxon>
        <taxon>Burkholderiales</taxon>
        <taxon>Comamonadaceae</taxon>
    </lineage>
</organism>
<keyword evidence="6 7" id="KW-0472">Membrane</keyword>
<keyword evidence="3" id="KW-1003">Cell membrane</keyword>
<feature type="transmembrane region" description="Helical" evidence="7">
    <location>
        <begin position="305"/>
        <end position="324"/>
    </location>
</feature>
<dbReference type="Pfam" id="PF03601">
    <property type="entry name" value="Cons_hypoth698"/>
    <property type="match status" value="1"/>
</dbReference>
<evidence type="ECO:0000313" key="9">
    <source>
        <dbReference type="Proteomes" id="UP000252884"/>
    </source>
</evidence>
<comment type="subcellular location">
    <subcellularLocation>
        <location evidence="1">Cell membrane</location>
        <topology evidence="1">Multi-pass membrane protein</topology>
    </subcellularLocation>
</comment>
<feature type="transmembrane region" description="Helical" evidence="7">
    <location>
        <begin position="106"/>
        <end position="128"/>
    </location>
</feature>
<dbReference type="RefSeq" id="WP_114470124.1">
    <property type="nucleotide sequence ID" value="NZ_QPJK01000007.1"/>
</dbReference>
<keyword evidence="4 7" id="KW-0812">Transmembrane</keyword>
<feature type="transmembrane region" description="Helical" evidence="7">
    <location>
        <begin position="167"/>
        <end position="188"/>
    </location>
</feature>
<feature type="transmembrane region" description="Helical" evidence="7">
    <location>
        <begin position="239"/>
        <end position="257"/>
    </location>
</feature>
<evidence type="ECO:0000313" key="8">
    <source>
        <dbReference type="EMBL" id="RCW68586.1"/>
    </source>
</evidence>
<dbReference type="Proteomes" id="UP000252884">
    <property type="component" value="Unassembled WGS sequence"/>
</dbReference>
<evidence type="ECO:0000256" key="7">
    <source>
        <dbReference type="SAM" id="Phobius"/>
    </source>
</evidence>
<protein>
    <submittedName>
        <fullName evidence="8">Putative integral membrane protein (TIGR00698 family)</fullName>
    </submittedName>
</protein>
<reference evidence="8 9" key="1">
    <citation type="submission" date="2018-07" db="EMBL/GenBank/DDBJ databases">
        <title>Genomic Encyclopedia of Type Strains, Phase IV (KMG-IV): sequencing the most valuable type-strain genomes for metagenomic binning, comparative biology and taxonomic classification.</title>
        <authorList>
            <person name="Goeker M."/>
        </authorList>
    </citation>
    <scope>NUCLEOTIDE SEQUENCE [LARGE SCALE GENOMIC DNA]</scope>
    <source>
        <strain evidence="8 9">DSM 21634</strain>
    </source>
</reference>